<dbReference type="EMBL" id="JBHUIP010000009">
    <property type="protein sequence ID" value="MFD2263248.1"/>
    <property type="molecule type" value="Genomic_DNA"/>
</dbReference>
<keyword evidence="5 8" id="KW-0963">Cytoplasm</keyword>
<organism evidence="10 11">
    <name type="scientific">Lacibacterium aquatile</name>
    <dbReference type="NCBI Taxonomy" id="1168082"/>
    <lineage>
        <taxon>Bacteria</taxon>
        <taxon>Pseudomonadati</taxon>
        <taxon>Pseudomonadota</taxon>
        <taxon>Alphaproteobacteria</taxon>
        <taxon>Rhodospirillales</taxon>
        <taxon>Rhodospirillaceae</taxon>
    </lineage>
</organism>
<keyword evidence="4 8" id="KW-0312">Gluconeogenesis</keyword>
<dbReference type="Proteomes" id="UP001597295">
    <property type="component" value="Unassembled WGS sequence"/>
</dbReference>
<dbReference type="Pfam" id="PF00121">
    <property type="entry name" value="TIM"/>
    <property type="match status" value="1"/>
</dbReference>
<evidence type="ECO:0000256" key="7">
    <source>
        <dbReference type="ARBA" id="ARBA00023235"/>
    </source>
</evidence>
<name>A0ABW5DPZ4_9PROT</name>
<feature type="binding site" evidence="8">
    <location>
        <begin position="221"/>
        <end position="222"/>
    </location>
    <ligand>
        <name>substrate</name>
    </ligand>
</feature>
<dbReference type="InterPro" id="IPR020861">
    <property type="entry name" value="Triosephosphate_isomerase_AS"/>
</dbReference>
<dbReference type="PANTHER" id="PTHR21139:SF42">
    <property type="entry name" value="TRIOSEPHOSPHATE ISOMERASE"/>
    <property type="match status" value="1"/>
</dbReference>
<reference evidence="11" key="1">
    <citation type="journal article" date="2019" name="Int. J. Syst. Evol. Microbiol.">
        <title>The Global Catalogue of Microorganisms (GCM) 10K type strain sequencing project: providing services to taxonomists for standard genome sequencing and annotation.</title>
        <authorList>
            <consortium name="The Broad Institute Genomics Platform"/>
            <consortium name="The Broad Institute Genome Sequencing Center for Infectious Disease"/>
            <person name="Wu L."/>
            <person name="Ma J."/>
        </authorList>
    </citation>
    <scope>NUCLEOTIDE SEQUENCE [LARGE SCALE GENOMIC DNA]</scope>
    <source>
        <strain evidence="11">CGMCC 1.19062</strain>
    </source>
</reference>
<evidence type="ECO:0000256" key="5">
    <source>
        <dbReference type="ARBA" id="ARBA00022490"/>
    </source>
</evidence>
<dbReference type="PROSITE" id="PS51440">
    <property type="entry name" value="TIM_2"/>
    <property type="match status" value="1"/>
</dbReference>
<dbReference type="InterPro" id="IPR013785">
    <property type="entry name" value="Aldolase_TIM"/>
</dbReference>
<dbReference type="RefSeq" id="WP_379876229.1">
    <property type="nucleotide sequence ID" value="NZ_JBHUIP010000009.1"/>
</dbReference>
<evidence type="ECO:0000256" key="6">
    <source>
        <dbReference type="ARBA" id="ARBA00023152"/>
    </source>
</evidence>
<evidence type="ECO:0000256" key="4">
    <source>
        <dbReference type="ARBA" id="ARBA00022432"/>
    </source>
</evidence>
<dbReference type="HAMAP" id="MF_00147_B">
    <property type="entry name" value="TIM_B"/>
    <property type="match status" value="1"/>
</dbReference>
<evidence type="ECO:0000256" key="1">
    <source>
        <dbReference type="ARBA" id="ARBA00000148"/>
    </source>
</evidence>
<comment type="caution">
    <text evidence="10">The sequence shown here is derived from an EMBL/GenBank/DDBJ whole genome shotgun (WGS) entry which is preliminary data.</text>
</comment>
<comment type="subunit">
    <text evidence="8 9">Homodimer.</text>
</comment>
<accession>A0ABW5DPZ4</accession>
<comment type="catalytic activity">
    <reaction evidence="8 9">
        <text>D-glyceraldehyde 3-phosphate = dihydroxyacetone phosphate</text>
        <dbReference type="Rhea" id="RHEA:18585"/>
        <dbReference type="ChEBI" id="CHEBI:57642"/>
        <dbReference type="ChEBI" id="CHEBI:59776"/>
        <dbReference type="EC" id="5.3.1.1"/>
    </reaction>
</comment>
<proteinExistence type="inferred from homology"/>
<comment type="pathway">
    <text evidence="8 9">Carbohydrate biosynthesis; gluconeogenesis.</text>
</comment>
<dbReference type="Gene3D" id="3.20.20.70">
    <property type="entry name" value="Aldolase class I"/>
    <property type="match status" value="1"/>
</dbReference>
<comment type="pathway">
    <text evidence="2">Carbohydrate metabolism; erythritol degradation.</text>
</comment>
<feature type="active site" description="Electrophile" evidence="8">
    <location>
        <position position="95"/>
    </location>
</feature>
<feature type="binding site" evidence="8">
    <location>
        <begin position="8"/>
        <end position="10"/>
    </location>
    <ligand>
        <name>substrate</name>
    </ligand>
</feature>
<evidence type="ECO:0000256" key="2">
    <source>
        <dbReference type="ARBA" id="ARBA00004939"/>
    </source>
</evidence>
<comment type="pathway">
    <text evidence="8 9">Carbohydrate degradation; glycolysis; D-glyceraldehyde 3-phosphate from glycerone phosphate: step 1/1.</text>
</comment>
<dbReference type="InterPro" id="IPR022896">
    <property type="entry name" value="TrioseP_Isoase_bac/euk"/>
</dbReference>
<comment type="catalytic activity">
    <reaction evidence="1">
        <text>L-erythrulose 1-phosphate = D-erythrulose 4-phosphate</text>
        <dbReference type="Rhea" id="RHEA:49588"/>
        <dbReference type="ChEBI" id="CHEBI:58002"/>
        <dbReference type="ChEBI" id="CHEBI:90796"/>
        <dbReference type="EC" id="5.3.1.33"/>
    </reaction>
</comment>
<comment type="subcellular location">
    <subcellularLocation>
        <location evidence="8 9">Cytoplasm</location>
    </subcellularLocation>
</comment>
<evidence type="ECO:0000313" key="11">
    <source>
        <dbReference type="Proteomes" id="UP001597295"/>
    </source>
</evidence>
<dbReference type="PROSITE" id="PS00171">
    <property type="entry name" value="TIM_1"/>
    <property type="match status" value="1"/>
</dbReference>
<feature type="binding site" evidence="8">
    <location>
        <position position="168"/>
    </location>
    <ligand>
        <name>substrate</name>
    </ligand>
</feature>
<feature type="active site" description="Proton acceptor" evidence="8">
    <location>
        <position position="162"/>
    </location>
</feature>
<keyword evidence="6 8" id="KW-0324">Glycolysis</keyword>
<evidence type="ECO:0000256" key="3">
    <source>
        <dbReference type="ARBA" id="ARBA00007422"/>
    </source>
</evidence>
<evidence type="ECO:0000256" key="8">
    <source>
        <dbReference type="HAMAP-Rule" id="MF_00147"/>
    </source>
</evidence>
<feature type="binding site" evidence="8">
    <location>
        <position position="200"/>
    </location>
    <ligand>
        <name>substrate</name>
    </ligand>
</feature>
<sequence>MKKLIAGNWKMFGHGGEAMGFIEEVRTKLGGAAPKADLLICPPATLVERFVRYVKELPIAIGGQDCHVKPNGAFTGDIAANMLSEIGATYCIVGHSERREYHKEDHATVKAKAQAAIDAGLIPVICIGETLHERADGKTLDVLKAAIKGSLPDSDKIVVAYEPVWAIGSGMTPSREEIAEAHHALRRMTVPGVRLLYGGSVKPQNAKEILSIPDVDGALVGGASLKAADFLAIVEACP</sequence>
<keyword evidence="7 8" id="KW-0413">Isomerase</keyword>
<dbReference type="InterPro" id="IPR035990">
    <property type="entry name" value="TIM_sf"/>
</dbReference>
<evidence type="ECO:0000256" key="9">
    <source>
        <dbReference type="RuleBase" id="RU363013"/>
    </source>
</evidence>
<dbReference type="NCBIfam" id="TIGR00419">
    <property type="entry name" value="tim"/>
    <property type="match status" value="1"/>
</dbReference>
<dbReference type="PANTHER" id="PTHR21139">
    <property type="entry name" value="TRIOSEPHOSPHATE ISOMERASE"/>
    <property type="match status" value="1"/>
</dbReference>
<gene>
    <name evidence="8 10" type="primary">tpiA</name>
    <name evidence="10" type="ORF">ACFSM5_10145</name>
</gene>
<dbReference type="SUPFAM" id="SSF51351">
    <property type="entry name" value="Triosephosphate isomerase (TIM)"/>
    <property type="match status" value="1"/>
</dbReference>
<comment type="function">
    <text evidence="8">Involved in the gluconeogenesis. Catalyzes stereospecifically the conversion of dihydroxyacetone phosphate (DHAP) to D-glyceraldehyde-3-phosphate (G3P).</text>
</comment>
<dbReference type="EC" id="5.3.1.1" evidence="8 9"/>
<comment type="similarity">
    <text evidence="3 8 9">Belongs to the triosephosphate isomerase family.</text>
</comment>
<dbReference type="GO" id="GO:0004807">
    <property type="term" value="F:triose-phosphate isomerase activity"/>
    <property type="evidence" value="ECO:0007669"/>
    <property type="project" value="UniProtKB-EC"/>
</dbReference>
<keyword evidence="11" id="KW-1185">Reference proteome</keyword>
<dbReference type="InterPro" id="IPR000652">
    <property type="entry name" value="Triosephosphate_isomerase"/>
</dbReference>
<evidence type="ECO:0000313" key="10">
    <source>
        <dbReference type="EMBL" id="MFD2263248.1"/>
    </source>
</evidence>
<protein>
    <recommendedName>
        <fullName evidence="8 9">Triosephosphate isomerase</fullName>
        <shortName evidence="8">TIM</shortName>
        <shortName evidence="8">TPI</shortName>
        <ecNumber evidence="8 9">5.3.1.1</ecNumber>
    </recommendedName>
    <alternativeName>
        <fullName evidence="8">Triose-phosphate isomerase</fullName>
    </alternativeName>
</protein>
<dbReference type="CDD" id="cd00311">
    <property type="entry name" value="TIM"/>
    <property type="match status" value="1"/>
</dbReference>